<dbReference type="AlphaFoldDB" id="A0A9P8QAD1"/>
<dbReference type="EMBL" id="JAEUBG010001725">
    <property type="protein sequence ID" value="KAH3685932.1"/>
    <property type="molecule type" value="Genomic_DNA"/>
</dbReference>
<comment type="caution">
    <text evidence="1">The sequence shown here is derived from an EMBL/GenBank/DDBJ whole genome shotgun (WGS) entry which is preliminary data.</text>
</comment>
<keyword evidence="2" id="KW-1185">Reference proteome</keyword>
<organism evidence="1 2">
    <name type="scientific">Wickerhamomyces pijperi</name>
    <name type="common">Yeast</name>
    <name type="synonym">Pichia pijperi</name>
    <dbReference type="NCBI Taxonomy" id="599730"/>
    <lineage>
        <taxon>Eukaryota</taxon>
        <taxon>Fungi</taxon>
        <taxon>Dikarya</taxon>
        <taxon>Ascomycota</taxon>
        <taxon>Saccharomycotina</taxon>
        <taxon>Saccharomycetes</taxon>
        <taxon>Phaffomycetales</taxon>
        <taxon>Wickerhamomycetaceae</taxon>
        <taxon>Wickerhamomyces</taxon>
    </lineage>
</organism>
<evidence type="ECO:0000313" key="2">
    <source>
        <dbReference type="Proteomes" id="UP000774326"/>
    </source>
</evidence>
<name>A0A9P8QAD1_WICPI</name>
<reference evidence="1" key="1">
    <citation type="journal article" date="2021" name="Open Biol.">
        <title>Shared evolutionary footprints suggest mitochondrial oxidative damage underlies multiple complex I losses in fungi.</title>
        <authorList>
            <person name="Schikora-Tamarit M.A."/>
            <person name="Marcet-Houben M."/>
            <person name="Nosek J."/>
            <person name="Gabaldon T."/>
        </authorList>
    </citation>
    <scope>NUCLEOTIDE SEQUENCE</scope>
    <source>
        <strain evidence="1">CBS2887</strain>
    </source>
</reference>
<gene>
    <name evidence="1" type="ORF">WICPIJ_003086</name>
</gene>
<evidence type="ECO:0000313" key="1">
    <source>
        <dbReference type="EMBL" id="KAH3685932.1"/>
    </source>
</evidence>
<proteinExistence type="predicted"/>
<dbReference type="Proteomes" id="UP000774326">
    <property type="component" value="Unassembled WGS sequence"/>
</dbReference>
<accession>A0A9P8QAD1</accession>
<sequence>MTKRPLLSTSKSTASAFKPPMYGLLPMATNKTSDSKVSLAPESTFSTSILTVSPCLSPEITLVPNLNLKPCFCRNFWVALATSPSMEAPMAFWNSTMVTSEPNLE</sequence>
<protein>
    <submittedName>
        <fullName evidence="1">Uncharacterized protein</fullName>
    </submittedName>
</protein>
<reference evidence="1" key="2">
    <citation type="submission" date="2021-01" db="EMBL/GenBank/DDBJ databases">
        <authorList>
            <person name="Schikora-Tamarit M.A."/>
        </authorList>
    </citation>
    <scope>NUCLEOTIDE SEQUENCE</scope>
    <source>
        <strain evidence="1">CBS2887</strain>
    </source>
</reference>